<feature type="transmembrane region" description="Helical" evidence="1">
    <location>
        <begin position="437"/>
        <end position="460"/>
    </location>
</feature>
<gene>
    <name evidence="2" type="primary">gcr</name>
    <name evidence="2" type="ORF">HMPREF9370_1555</name>
</gene>
<dbReference type="HOGENOM" id="CLU_023672_0_0_4"/>
<keyword evidence="3" id="KW-1185">Reference proteome</keyword>
<dbReference type="RefSeq" id="WP_009116696.1">
    <property type="nucleotide sequence ID" value="NZ_JH165159.1"/>
</dbReference>
<protein>
    <submittedName>
        <fullName evidence="2">Site-specific recombinase</fullName>
    </submittedName>
</protein>
<sequence length="684" mass="77088">MYKTILPKKNISNWLQELARLDNIGSVLTSVTQWLRKGGSKGAAARMDLLLQTLSDHPETAKEIGIQFYRWLNNTHIYPALVSLGIFSRKGFGKELGKRVYDRFSPPPHDPRSIKNMFEKLFYRSSDIEWLEAIPPRQWLRLYDLLAEHTPENILQATRRNFQHANLHALEMLSIWIAAEELDPDLMRLDPKLLEVDSSFIALKREVTLLIDHYQQEKPEMFDDAHLQVMLEQSRSHIERLRKKGVCAGTGSSIAVSHLLERLEQSLNRLTMLLTIQTATDNPSRQRHLIELLQAMAYSAAEQKSTSLLWRRSVKMLAKSISQNTSYRGEKYITSSRSEYFSMLRAAAGGGAVIAFMALLKLKLGMMGLSKLQYAVFSSLDYGLGFVFIHMIHCTVATKQPAMTASSIAEQVERNDSGKAVDQKLAKLSIDVIRSQGVAVFGNVSVAMLLSMLIAAVYYFQTGMPILDAETVQKQFKSVLPLSQPSLIYAGIAGVWLFCSGIISGFFDNRADYLHLRHRLNQHPLLVKILPAKWRAYLANYVHHNYGAIMGNFIFGVMLGSTGYIGYLLGLPLDIRHVAFSSANIAYAAASDLTNPIMFCFYLICIFLIGIVNLWVSFTLTLWVALRSRDARIDSFRNLLNSVIAQIRANPLSLLFPVQAAGQVIKETRQASGQPKDKDKDHTQ</sequence>
<reference evidence="2 3" key="1">
    <citation type="submission" date="2011-06" db="EMBL/GenBank/DDBJ databases">
        <authorList>
            <person name="Muzny D."/>
            <person name="Qin X."/>
            <person name="Deng J."/>
            <person name="Jiang H."/>
            <person name="Liu Y."/>
            <person name="Qu J."/>
            <person name="Song X.-Z."/>
            <person name="Zhang L."/>
            <person name="Thornton R."/>
            <person name="Coyle M."/>
            <person name="Francisco L."/>
            <person name="Jackson L."/>
            <person name="Javaid M."/>
            <person name="Korchina V."/>
            <person name="Kovar C."/>
            <person name="Mata R."/>
            <person name="Mathew T."/>
            <person name="Ngo R."/>
            <person name="Nguyen L."/>
            <person name="Nguyen N."/>
            <person name="Okwuonu G."/>
            <person name="Ongeri F."/>
            <person name="Pham C."/>
            <person name="Simmons D."/>
            <person name="Wilczek-Boney K."/>
            <person name="Hale W."/>
            <person name="Jakkamsetti A."/>
            <person name="Pham P."/>
            <person name="Ruth R."/>
            <person name="San Lucas F."/>
            <person name="Warren J."/>
            <person name="Zhang J."/>
            <person name="Zhao Z."/>
            <person name="Zhou C."/>
            <person name="Zhu D."/>
            <person name="Lee S."/>
            <person name="Bess C."/>
            <person name="Blankenburg K."/>
            <person name="Forbes L."/>
            <person name="Fu Q."/>
            <person name="Gubbala S."/>
            <person name="Hirani K."/>
            <person name="Jayaseelan J.C."/>
            <person name="Lara F."/>
            <person name="Munidasa M."/>
            <person name="Palculict T."/>
            <person name="Patil S."/>
            <person name="Pu L.-L."/>
            <person name="Saada N."/>
            <person name="Tang L."/>
            <person name="Weissenberger G."/>
            <person name="Zhu Y."/>
            <person name="Hemphill L."/>
            <person name="Shang Y."/>
            <person name="Youmans B."/>
            <person name="Ayvaz T."/>
            <person name="Ross M."/>
            <person name="Santibanez J."/>
            <person name="Aqrawi P."/>
            <person name="Gross S."/>
            <person name="Joshi V."/>
            <person name="Fowler G."/>
            <person name="Nazareth L."/>
            <person name="Reid J."/>
            <person name="Worley K."/>
            <person name="Petrosino J."/>
            <person name="Highlander S."/>
            <person name="Gibbs R."/>
        </authorList>
    </citation>
    <scope>NUCLEOTIDE SEQUENCE [LARGE SCALE GENOMIC DNA]</scope>
    <source>
        <strain evidence="2 3">9715</strain>
    </source>
</reference>
<evidence type="ECO:0000313" key="2">
    <source>
        <dbReference type="EMBL" id="EGZ45605.1"/>
    </source>
</evidence>
<organism evidence="2 3">
    <name type="scientific">Neisseria wadsworthii 9715</name>
    <dbReference type="NCBI Taxonomy" id="1030841"/>
    <lineage>
        <taxon>Bacteria</taxon>
        <taxon>Pseudomonadati</taxon>
        <taxon>Pseudomonadota</taxon>
        <taxon>Betaproteobacteria</taxon>
        <taxon>Neisseriales</taxon>
        <taxon>Neisseriaceae</taxon>
        <taxon>Neisseria</taxon>
    </lineage>
</organism>
<dbReference type="STRING" id="1030841.HMPREF9370_1555"/>
<comment type="caution">
    <text evidence="2">The sequence shown here is derived from an EMBL/GenBank/DDBJ whole genome shotgun (WGS) entry which is preliminary data.</text>
</comment>
<dbReference type="EMBL" id="AGAZ01000057">
    <property type="protein sequence ID" value="EGZ45605.1"/>
    <property type="molecule type" value="Genomic_DNA"/>
</dbReference>
<dbReference type="Pfam" id="PF10136">
    <property type="entry name" value="SpecificRecomb"/>
    <property type="match status" value="1"/>
</dbReference>
<feature type="transmembrane region" description="Helical" evidence="1">
    <location>
        <begin position="545"/>
        <end position="567"/>
    </location>
</feature>
<feature type="transmembrane region" description="Helical" evidence="1">
    <location>
        <begin position="340"/>
        <end position="360"/>
    </location>
</feature>
<evidence type="ECO:0000256" key="1">
    <source>
        <dbReference type="SAM" id="Phobius"/>
    </source>
</evidence>
<dbReference type="AlphaFoldDB" id="G4CR45"/>
<feature type="transmembrane region" description="Helical" evidence="1">
    <location>
        <begin position="601"/>
        <end position="626"/>
    </location>
</feature>
<accession>G4CR45</accession>
<keyword evidence="1" id="KW-0472">Membrane</keyword>
<keyword evidence="1" id="KW-0812">Transmembrane</keyword>
<keyword evidence="1" id="KW-1133">Transmembrane helix</keyword>
<name>G4CR45_9NEIS</name>
<dbReference type="PATRIC" id="fig|1030841.3.peg.1536"/>
<dbReference type="InterPro" id="IPR011385">
    <property type="entry name" value="Site-sp_rcmbase"/>
</dbReference>
<dbReference type="OrthoDB" id="5688397at2"/>
<feature type="transmembrane region" description="Helical" evidence="1">
    <location>
        <begin position="372"/>
        <end position="393"/>
    </location>
</feature>
<evidence type="ECO:0000313" key="3">
    <source>
        <dbReference type="Proteomes" id="UP000005336"/>
    </source>
</evidence>
<dbReference type="Proteomes" id="UP000005336">
    <property type="component" value="Unassembled WGS sequence"/>
</dbReference>
<feature type="transmembrane region" description="Helical" evidence="1">
    <location>
        <begin position="487"/>
        <end position="507"/>
    </location>
</feature>
<dbReference type="PIRSF" id="PIRSF015380">
    <property type="entry name" value="Site-sp_rcmb"/>
    <property type="match status" value="1"/>
</dbReference>
<proteinExistence type="predicted"/>